<comment type="caution">
    <text evidence="3">The sequence shown here is derived from an EMBL/GenBank/DDBJ whole genome shotgun (WGS) entry which is preliminary data.</text>
</comment>
<dbReference type="RefSeq" id="WP_109718888.1">
    <property type="nucleotide sequence ID" value="NZ_QEQK01000002.1"/>
</dbReference>
<dbReference type="Pfam" id="PF01713">
    <property type="entry name" value="Smr"/>
    <property type="match status" value="1"/>
</dbReference>
<protein>
    <submittedName>
        <fullName evidence="3">DNA mismatch repair protein MutS</fullName>
    </submittedName>
</protein>
<dbReference type="SMART" id="SM00463">
    <property type="entry name" value="SMR"/>
    <property type="match status" value="1"/>
</dbReference>
<feature type="compositionally biased region" description="Basic and acidic residues" evidence="1">
    <location>
        <begin position="25"/>
        <end position="34"/>
    </location>
</feature>
<organism evidence="3 4">
    <name type="scientific">Abyssibacter profundi</name>
    <dbReference type="NCBI Taxonomy" id="2182787"/>
    <lineage>
        <taxon>Bacteria</taxon>
        <taxon>Pseudomonadati</taxon>
        <taxon>Pseudomonadota</taxon>
        <taxon>Gammaproteobacteria</taxon>
        <taxon>Chromatiales</taxon>
        <taxon>Oceanococcaceae</taxon>
        <taxon>Abyssibacter</taxon>
    </lineage>
</organism>
<dbReference type="PROSITE" id="PS50828">
    <property type="entry name" value="SMR"/>
    <property type="match status" value="1"/>
</dbReference>
<dbReference type="EMBL" id="QEQK01000002">
    <property type="protein sequence ID" value="PWN57384.1"/>
    <property type="molecule type" value="Genomic_DNA"/>
</dbReference>
<feature type="region of interest" description="Disordered" evidence="1">
    <location>
        <begin position="1"/>
        <end position="66"/>
    </location>
</feature>
<evidence type="ECO:0000259" key="2">
    <source>
        <dbReference type="PROSITE" id="PS50828"/>
    </source>
</evidence>
<evidence type="ECO:0000256" key="1">
    <source>
        <dbReference type="SAM" id="MobiDB-lite"/>
    </source>
</evidence>
<feature type="domain" description="Smr" evidence="2">
    <location>
        <begin position="118"/>
        <end position="199"/>
    </location>
</feature>
<dbReference type="Proteomes" id="UP000251800">
    <property type="component" value="Unassembled WGS sequence"/>
</dbReference>
<name>A0A363UPK8_9GAMM</name>
<dbReference type="PANTHER" id="PTHR35562:SF2">
    <property type="entry name" value="DNA ENDONUCLEASE SMRA-RELATED"/>
    <property type="match status" value="1"/>
</dbReference>
<dbReference type="PANTHER" id="PTHR35562">
    <property type="entry name" value="DNA ENDONUCLEASE SMRA-RELATED"/>
    <property type="match status" value="1"/>
</dbReference>
<sequence>MVFGTGRAERRPKSLSYRTMSADRTTQDDKDMRALLDAAYGDVQPLNRTARERPVQAPPDDTPRQRALDEQAVLRESLEGDPEAHEESAEGLLYRASGLSDSDFRKLRRGAFSIQDSIDLHGFNREQARHALHAFLAQAMNRGHRCIKVIHGKGLRSSAAGPVIKPSVARWLARRNDVLGYASAKPQEGGSGATIVLLRKAR</sequence>
<keyword evidence="4" id="KW-1185">Reference proteome</keyword>
<dbReference type="AlphaFoldDB" id="A0A363UPK8"/>
<accession>A0A363UPK8</accession>
<dbReference type="InterPro" id="IPR036063">
    <property type="entry name" value="Smr_dom_sf"/>
</dbReference>
<evidence type="ECO:0000313" key="4">
    <source>
        <dbReference type="Proteomes" id="UP000251800"/>
    </source>
</evidence>
<dbReference type="Gene3D" id="3.30.1370.110">
    <property type="match status" value="1"/>
</dbReference>
<reference evidence="3 4" key="1">
    <citation type="submission" date="2018-05" db="EMBL/GenBank/DDBJ databases">
        <title>Abyssibacter profundi OUC007T gen. nov., sp. nov, a marine bacterium isolated from seawater of the Mariana Trench.</title>
        <authorList>
            <person name="Zhou S."/>
        </authorList>
    </citation>
    <scope>NUCLEOTIDE SEQUENCE [LARGE SCALE GENOMIC DNA]</scope>
    <source>
        <strain evidence="3 4">OUC007</strain>
    </source>
</reference>
<gene>
    <name evidence="3" type="ORF">DEH80_02500</name>
</gene>
<dbReference type="GO" id="GO:0004520">
    <property type="term" value="F:DNA endonuclease activity"/>
    <property type="evidence" value="ECO:0007669"/>
    <property type="project" value="TreeGrafter"/>
</dbReference>
<dbReference type="SUPFAM" id="SSF160443">
    <property type="entry name" value="SMR domain-like"/>
    <property type="match status" value="1"/>
</dbReference>
<dbReference type="InterPro" id="IPR002625">
    <property type="entry name" value="Smr_dom"/>
</dbReference>
<dbReference type="OrthoDB" id="9808881at2"/>
<proteinExistence type="predicted"/>
<evidence type="ECO:0000313" key="3">
    <source>
        <dbReference type="EMBL" id="PWN57384.1"/>
    </source>
</evidence>